<evidence type="ECO:0000259" key="2">
    <source>
        <dbReference type="Pfam" id="PF05270"/>
    </source>
</evidence>
<proteinExistence type="predicted"/>
<sequence>MPDHTPRPWESGWSADVSRTPGTRRLWLAGALALATVVACVTALAVDSTDPGPAAAAAPPAPPADHGPGLLSFASPSTRTAAPPKGTSTAPSTAPQSAVSPSAGPSASPVTSPPRRGSSQGSAQRPPKPAATGTSVRSVNYPDRYWHISGDHVRLDPITSTADRLAATFTVVKGLANSGCYSFATADGGYLRHRDFLLRAEHDDGTALFRQDATFCPRPSSVGGATMLESVNYPGRFLRHQNFLLKLDPYQDTDPYRADSAFRLVDAPA</sequence>
<dbReference type="Gene3D" id="2.80.10.50">
    <property type="match status" value="1"/>
</dbReference>
<reference evidence="3 4" key="1">
    <citation type="submission" date="2016-10" db="EMBL/GenBank/DDBJ databases">
        <title>Genome sequence of Streptomyces sp. MUSC 1.</title>
        <authorList>
            <person name="Lee L.-H."/>
            <person name="Ser H.-L."/>
            <person name="Law J.W.-F."/>
        </authorList>
    </citation>
    <scope>NUCLEOTIDE SEQUENCE [LARGE SCALE GENOMIC DNA]</scope>
    <source>
        <strain evidence="3 4">MUSC 1</strain>
    </source>
</reference>
<dbReference type="RefSeq" id="WP_071381569.1">
    <property type="nucleotide sequence ID" value="NZ_MLYO01000026.1"/>
</dbReference>
<evidence type="ECO:0000313" key="4">
    <source>
        <dbReference type="Proteomes" id="UP000179642"/>
    </source>
</evidence>
<feature type="compositionally biased region" description="Low complexity" evidence="1">
    <location>
        <begin position="49"/>
        <end position="58"/>
    </location>
</feature>
<evidence type="ECO:0000313" key="3">
    <source>
        <dbReference type="EMBL" id="OIK04606.1"/>
    </source>
</evidence>
<dbReference type="AlphaFoldDB" id="A0A1S2QGK1"/>
<feature type="compositionally biased region" description="Polar residues" evidence="1">
    <location>
        <begin position="74"/>
        <end position="93"/>
    </location>
</feature>
<dbReference type="CDD" id="cd23399">
    <property type="entry name" value="beta-trefoil_ABD_ABFB"/>
    <property type="match status" value="1"/>
</dbReference>
<dbReference type="InterPro" id="IPR036195">
    <property type="entry name" value="AbfB_ABD_sf"/>
</dbReference>
<dbReference type="Pfam" id="PF05270">
    <property type="entry name" value="AbfB"/>
    <property type="match status" value="1"/>
</dbReference>
<keyword evidence="4" id="KW-1185">Reference proteome</keyword>
<gene>
    <name evidence="3" type="ORF">BIV23_16270</name>
</gene>
<dbReference type="GO" id="GO:0046373">
    <property type="term" value="P:L-arabinose metabolic process"/>
    <property type="evidence" value="ECO:0007669"/>
    <property type="project" value="InterPro"/>
</dbReference>
<protein>
    <submittedName>
        <fullName evidence="3">Alpha-L-arabinofuranosidase</fullName>
    </submittedName>
</protein>
<feature type="domain" description="Alpha-L-arabinofuranosidase B arabinose-binding" evidence="2">
    <location>
        <begin position="135"/>
        <end position="263"/>
    </location>
</feature>
<feature type="region of interest" description="Disordered" evidence="1">
    <location>
        <begin position="49"/>
        <end position="136"/>
    </location>
</feature>
<evidence type="ECO:0000256" key="1">
    <source>
        <dbReference type="SAM" id="MobiDB-lite"/>
    </source>
</evidence>
<name>A0A1S2QGK1_9ACTN</name>
<dbReference type="Proteomes" id="UP000179642">
    <property type="component" value="Unassembled WGS sequence"/>
</dbReference>
<dbReference type="GO" id="GO:0046556">
    <property type="term" value="F:alpha-L-arabinofuranosidase activity"/>
    <property type="evidence" value="ECO:0007669"/>
    <property type="project" value="InterPro"/>
</dbReference>
<dbReference type="SUPFAM" id="SSF110221">
    <property type="entry name" value="AbfB domain"/>
    <property type="match status" value="1"/>
</dbReference>
<dbReference type="OrthoDB" id="3298420at2"/>
<organism evidence="3 4">
    <name type="scientific">Streptomyces monashensis</name>
    <dbReference type="NCBI Taxonomy" id="1678012"/>
    <lineage>
        <taxon>Bacteria</taxon>
        <taxon>Bacillati</taxon>
        <taxon>Actinomycetota</taxon>
        <taxon>Actinomycetes</taxon>
        <taxon>Kitasatosporales</taxon>
        <taxon>Streptomycetaceae</taxon>
        <taxon>Streptomyces</taxon>
    </lineage>
</organism>
<accession>A0A1S2QGK1</accession>
<dbReference type="InterPro" id="IPR007934">
    <property type="entry name" value="AbfB_ABD"/>
</dbReference>
<dbReference type="EMBL" id="MLYO01000026">
    <property type="protein sequence ID" value="OIK04606.1"/>
    <property type="molecule type" value="Genomic_DNA"/>
</dbReference>
<feature type="compositionally biased region" description="Low complexity" evidence="1">
    <location>
        <begin position="94"/>
        <end position="114"/>
    </location>
</feature>
<comment type="caution">
    <text evidence="3">The sequence shown here is derived from an EMBL/GenBank/DDBJ whole genome shotgun (WGS) entry which is preliminary data.</text>
</comment>